<keyword evidence="1 5" id="KW-0812">Transmembrane</keyword>
<reference evidence="6 7" key="1">
    <citation type="submission" date="2017-06" db="EMBL/GenBank/DDBJ databases">
        <title>A platform for efficient transgenesis in Macrostomum lignano, a flatworm model organism for stem cell research.</title>
        <authorList>
            <person name="Berezikov E."/>
        </authorList>
    </citation>
    <scope>NUCLEOTIDE SEQUENCE [LARGE SCALE GENOMIC DNA]</scope>
    <source>
        <strain evidence="6">DV1</strain>
        <tissue evidence="6">Whole organism</tissue>
    </source>
</reference>
<dbReference type="InterPro" id="IPR036259">
    <property type="entry name" value="MFS_trans_sf"/>
</dbReference>
<feature type="transmembrane region" description="Helical" evidence="5">
    <location>
        <begin position="411"/>
        <end position="436"/>
    </location>
</feature>
<feature type="transmembrane region" description="Helical" evidence="5">
    <location>
        <begin position="253"/>
        <end position="275"/>
    </location>
</feature>
<name>A0A267EXB2_9PLAT</name>
<dbReference type="Proteomes" id="UP000215902">
    <property type="component" value="Unassembled WGS sequence"/>
</dbReference>
<feature type="compositionally biased region" description="Basic and acidic residues" evidence="4">
    <location>
        <begin position="26"/>
        <end position="35"/>
    </location>
</feature>
<evidence type="ECO:0008006" key="8">
    <source>
        <dbReference type="Google" id="ProtNLM"/>
    </source>
</evidence>
<protein>
    <recommendedName>
        <fullName evidence="8">MFS domain-containing protein</fullName>
    </recommendedName>
</protein>
<dbReference type="EMBL" id="NIVC01001585">
    <property type="protein sequence ID" value="PAA66145.1"/>
    <property type="molecule type" value="Genomic_DNA"/>
</dbReference>
<feature type="transmembrane region" description="Helical" evidence="5">
    <location>
        <begin position="148"/>
        <end position="173"/>
    </location>
</feature>
<evidence type="ECO:0000256" key="1">
    <source>
        <dbReference type="ARBA" id="ARBA00022692"/>
    </source>
</evidence>
<dbReference type="OrthoDB" id="546893at2759"/>
<evidence type="ECO:0000256" key="3">
    <source>
        <dbReference type="ARBA" id="ARBA00023136"/>
    </source>
</evidence>
<accession>A0A267EXB2</accession>
<feature type="region of interest" description="Disordered" evidence="4">
    <location>
        <begin position="17"/>
        <end position="38"/>
    </location>
</feature>
<keyword evidence="2 5" id="KW-1133">Transmembrane helix</keyword>
<feature type="transmembrane region" description="Helical" evidence="5">
    <location>
        <begin position="89"/>
        <end position="111"/>
    </location>
</feature>
<evidence type="ECO:0000256" key="4">
    <source>
        <dbReference type="SAM" id="MobiDB-lite"/>
    </source>
</evidence>
<comment type="caution">
    <text evidence="6">The sequence shown here is derived from an EMBL/GenBank/DDBJ whole genome shotgun (WGS) entry which is preliminary data.</text>
</comment>
<keyword evidence="3 5" id="KW-0472">Membrane</keyword>
<evidence type="ECO:0000313" key="7">
    <source>
        <dbReference type="Proteomes" id="UP000215902"/>
    </source>
</evidence>
<dbReference type="Gene3D" id="1.20.1250.20">
    <property type="entry name" value="MFS general substrate transporter like domains"/>
    <property type="match status" value="2"/>
</dbReference>
<evidence type="ECO:0000313" key="6">
    <source>
        <dbReference type="EMBL" id="PAA66145.1"/>
    </source>
</evidence>
<feature type="transmembrane region" description="Helical" evidence="5">
    <location>
        <begin position="358"/>
        <end position="378"/>
    </location>
</feature>
<dbReference type="PANTHER" id="PTHR23121">
    <property type="entry name" value="SODIUM-DEPENDENT GLUCOSE TRANSPORTER 1"/>
    <property type="match status" value="1"/>
</dbReference>
<dbReference type="SUPFAM" id="SSF103473">
    <property type="entry name" value="MFS general substrate transporter"/>
    <property type="match status" value="1"/>
</dbReference>
<keyword evidence="7" id="KW-1185">Reference proteome</keyword>
<dbReference type="AlphaFoldDB" id="A0A267EXB2"/>
<feature type="transmembrane region" description="Helical" evidence="5">
    <location>
        <begin position="50"/>
        <end position="69"/>
    </location>
</feature>
<evidence type="ECO:0000256" key="5">
    <source>
        <dbReference type="SAM" id="Phobius"/>
    </source>
</evidence>
<feature type="transmembrane region" description="Helical" evidence="5">
    <location>
        <begin position="385"/>
        <end position="405"/>
    </location>
</feature>
<sequence>MSSHCLQRCCKKENTVGVDSSGNHIENSEEKDGSDGSKVQPELRPLLARYWPLLVLSWCMELSLGAAISMPGPTLPYLALKVSEPIERLGFMFTGSSLTSCLAAWLTGLALARLTDSSRVKLIGLLLGNGLLVAALIATPSADSLAGLIAAQCTMGAGVAVISTVDNMLVIYLFGPILSRSLSHFLHFCVGLGGFLAPLLARPFLISMGDVDGGDVCGGSSSGICSSRNGSSVAQGVENTSSRSHTNLQPLKWSFVIVACLHGTCLCGYGLLLLINFQLKRFQVFDEMEIAPQPTDTDDGTTGTISTGAKISNRRKWTIVTLFVLFYVLHAGQESGFWSYLYSFGVCSRLCLSPEQASLLSTIFFVGYLVSRGSGVLVSRLVQPSVLLIAQLTGCLFATSLLASWGDAQAAVAYTGAGLYGLCIAMVFPTGITWLAERRHWRPVQHLVCRDLYRRQHLSVGYGVFDWSRLRWSSRHDVPGCGCVCCVPHCR</sequence>
<evidence type="ECO:0000256" key="2">
    <source>
        <dbReference type="ARBA" id="ARBA00022989"/>
    </source>
</evidence>
<gene>
    <name evidence="6" type="ORF">BOX15_Mlig003922g1</name>
</gene>
<dbReference type="PANTHER" id="PTHR23121:SF9">
    <property type="entry name" value="SODIUM-DEPENDENT GLUCOSE TRANSPORTER 1"/>
    <property type="match status" value="1"/>
</dbReference>
<organism evidence="6 7">
    <name type="scientific">Macrostomum lignano</name>
    <dbReference type="NCBI Taxonomy" id="282301"/>
    <lineage>
        <taxon>Eukaryota</taxon>
        <taxon>Metazoa</taxon>
        <taxon>Spiralia</taxon>
        <taxon>Lophotrochozoa</taxon>
        <taxon>Platyhelminthes</taxon>
        <taxon>Rhabditophora</taxon>
        <taxon>Macrostomorpha</taxon>
        <taxon>Macrostomida</taxon>
        <taxon>Macrostomidae</taxon>
        <taxon>Macrostomum</taxon>
    </lineage>
</organism>
<feature type="transmembrane region" description="Helical" evidence="5">
    <location>
        <begin position="123"/>
        <end position="142"/>
    </location>
</feature>
<feature type="transmembrane region" description="Helical" evidence="5">
    <location>
        <begin position="317"/>
        <end position="338"/>
    </location>
</feature>
<feature type="transmembrane region" description="Helical" evidence="5">
    <location>
        <begin position="185"/>
        <end position="205"/>
    </location>
</feature>
<proteinExistence type="predicted"/>